<accession>A0ABD2MFF6</accession>
<evidence type="ECO:0000313" key="2">
    <source>
        <dbReference type="EMBL" id="KAL3265213.1"/>
    </source>
</evidence>
<feature type="region of interest" description="Disordered" evidence="1">
    <location>
        <begin position="83"/>
        <end position="104"/>
    </location>
</feature>
<proteinExistence type="predicted"/>
<evidence type="ECO:0000313" key="3">
    <source>
        <dbReference type="Proteomes" id="UP001516400"/>
    </source>
</evidence>
<dbReference type="InterPro" id="IPR046349">
    <property type="entry name" value="C1-like_sf"/>
</dbReference>
<dbReference type="SUPFAM" id="SSF57889">
    <property type="entry name" value="Cysteine-rich domain"/>
    <property type="match status" value="1"/>
</dbReference>
<dbReference type="AlphaFoldDB" id="A0ABD2MFF6"/>
<evidence type="ECO:0000256" key="1">
    <source>
        <dbReference type="SAM" id="MobiDB-lite"/>
    </source>
</evidence>
<name>A0ABD2MFF6_9CUCU</name>
<reference evidence="2 3" key="1">
    <citation type="journal article" date="2021" name="BMC Biol.">
        <title>Horizontally acquired antibacterial genes associated with adaptive radiation of ladybird beetles.</title>
        <authorList>
            <person name="Li H.S."/>
            <person name="Tang X.F."/>
            <person name="Huang Y.H."/>
            <person name="Xu Z.Y."/>
            <person name="Chen M.L."/>
            <person name="Du X.Y."/>
            <person name="Qiu B.Y."/>
            <person name="Chen P.T."/>
            <person name="Zhang W."/>
            <person name="Slipinski A."/>
            <person name="Escalona H.E."/>
            <person name="Waterhouse R.M."/>
            <person name="Zwick A."/>
            <person name="Pang H."/>
        </authorList>
    </citation>
    <scope>NUCLEOTIDE SEQUENCE [LARGE SCALE GENOMIC DNA]</scope>
    <source>
        <strain evidence="2">SYSU2018</strain>
    </source>
</reference>
<protein>
    <recommendedName>
        <fullName evidence="4">Phorbol-ester/DAG-type domain-containing protein</fullName>
    </recommendedName>
</protein>
<gene>
    <name evidence="2" type="ORF">HHI36_009427</name>
</gene>
<keyword evidence="3" id="KW-1185">Reference proteome</keyword>
<comment type="caution">
    <text evidence="2">The sequence shown here is derived from an EMBL/GenBank/DDBJ whole genome shotgun (WGS) entry which is preliminary data.</text>
</comment>
<dbReference type="Proteomes" id="UP001516400">
    <property type="component" value="Unassembled WGS sequence"/>
</dbReference>
<sequence length="104" mass="12019">MNVLCPDCIPVDTLNIYKHSTSRWRRVTTYPSELRLKILMPVLKMCAHCGKKVLDFMKCIKCKEDFHPSCWTQTNSKKSAVCIHESEQTSEPENKIEKGENTSE</sequence>
<feature type="compositionally biased region" description="Basic and acidic residues" evidence="1">
    <location>
        <begin position="84"/>
        <end position="104"/>
    </location>
</feature>
<dbReference type="EMBL" id="JABFTP020000001">
    <property type="protein sequence ID" value="KAL3265213.1"/>
    <property type="molecule type" value="Genomic_DNA"/>
</dbReference>
<organism evidence="2 3">
    <name type="scientific">Cryptolaemus montrouzieri</name>
    <dbReference type="NCBI Taxonomy" id="559131"/>
    <lineage>
        <taxon>Eukaryota</taxon>
        <taxon>Metazoa</taxon>
        <taxon>Ecdysozoa</taxon>
        <taxon>Arthropoda</taxon>
        <taxon>Hexapoda</taxon>
        <taxon>Insecta</taxon>
        <taxon>Pterygota</taxon>
        <taxon>Neoptera</taxon>
        <taxon>Endopterygota</taxon>
        <taxon>Coleoptera</taxon>
        <taxon>Polyphaga</taxon>
        <taxon>Cucujiformia</taxon>
        <taxon>Coccinelloidea</taxon>
        <taxon>Coccinellidae</taxon>
        <taxon>Scymninae</taxon>
        <taxon>Scymnini</taxon>
        <taxon>Cryptolaemus</taxon>
    </lineage>
</organism>
<evidence type="ECO:0008006" key="4">
    <source>
        <dbReference type="Google" id="ProtNLM"/>
    </source>
</evidence>